<dbReference type="GO" id="GO:0016020">
    <property type="term" value="C:membrane"/>
    <property type="evidence" value="ECO:0007669"/>
    <property type="project" value="UniProtKB-SubCell"/>
</dbReference>
<feature type="transmembrane region" description="Helical" evidence="5">
    <location>
        <begin position="68"/>
        <end position="87"/>
    </location>
</feature>
<dbReference type="Pfam" id="PF07681">
    <property type="entry name" value="DoxX"/>
    <property type="match status" value="1"/>
</dbReference>
<sequence length="132" mass="14402">MNIAILLGRIIVGIFYLYNGINHFIKFGAMTEYAKFKGVPIAEVAVAVSGLLLLVAAFTIILGIFPEIGVASIVLFFLPVTFMMHNFWAAAQEQQMAEIINFSKNVALMGSALMFLGIKKPWAFSLGKKKGG</sequence>
<feature type="transmembrane region" description="Helical" evidence="5">
    <location>
        <begin position="41"/>
        <end position="62"/>
    </location>
</feature>
<evidence type="ECO:0000313" key="6">
    <source>
        <dbReference type="EMBL" id="KKM96125.1"/>
    </source>
</evidence>
<evidence type="ECO:0000256" key="5">
    <source>
        <dbReference type="SAM" id="Phobius"/>
    </source>
</evidence>
<keyword evidence="3 5" id="KW-1133">Transmembrane helix</keyword>
<gene>
    <name evidence="6" type="ORF">LCGC14_1181300</name>
</gene>
<evidence type="ECO:0000256" key="4">
    <source>
        <dbReference type="ARBA" id="ARBA00023136"/>
    </source>
</evidence>
<dbReference type="EMBL" id="LAZR01005921">
    <property type="protein sequence ID" value="KKM96125.1"/>
    <property type="molecule type" value="Genomic_DNA"/>
</dbReference>
<name>A0A0F9P4Y4_9ZZZZ</name>
<keyword evidence="2 5" id="KW-0812">Transmembrane</keyword>
<dbReference type="InterPro" id="IPR032808">
    <property type="entry name" value="DoxX"/>
</dbReference>
<proteinExistence type="predicted"/>
<protein>
    <recommendedName>
        <fullName evidence="7">DoxX family protein</fullName>
    </recommendedName>
</protein>
<comment type="caution">
    <text evidence="6">The sequence shown here is derived from an EMBL/GenBank/DDBJ whole genome shotgun (WGS) entry which is preliminary data.</text>
</comment>
<keyword evidence="4 5" id="KW-0472">Membrane</keyword>
<accession>A0A0F9P4Y4</accession>
<feature type="transmembrane region" description="Helical" evidence="5">
    <location>
        <begin position="99"/>
        <end position="118"/>
    </location>
</feature>
<evidence type="ECO:0008006" key="7">
    <source>
        <dbReference type="Google" id="ProtNLM"/>
    </source>
</evidence>
<reference evidence="6" key="1">
    <citation type="journal article" date="2015" name="Nature">
        <title>Complex archaea that bridge the gap between prokaryotes and eukaryotes.</title>
        <authorList>
            <person name="Spang A."/>
            <person name="Saw J.H."/>
            <person name="Jorgensen S.L."/>
            <person name="Zaremba-Niedzwiedzka K."/>
            <person name="Martijn J."/>
            <person name="Lind A.E."/>
            <person name="van Eijk R."/>
            <person name="Schleper C."/>
            <person name="Guy L."/>
            <person name="Ettema T.J."/>
        </authorList>
    </citation>
    <scope>NUCLEOTIDE SEQUENCE</scope>
</reference>
<organism evidence="6">
    <name type="scientific">marine sediment metagenome</name>
    <dbReference type="NCBI Taxonomy" id="412755"/>
    <lineage>
        <taxon>unclassified sequences</taxon>
        <taxon>metagenomes</taxon>
        <taxon>ecological metagenomes</taxon>
    </lineage>
</organism>
<evidence type="ECO:0000256" key="1">
    <source>
        <dbReference type="ARBA" id="ARBA00004141"/>
    </source>
</evidence>
<comment type="subcellular location">
    <subcellularLocation>
        <location evidence="1">Membrane</location>
        <topology evidence="1">Multi-pass membrane protein</topology>
    </subcellularLocation>
</comment>
<evidence type="ECO:0000256" key="2">
    <source>
        <dbReference type="ARBA" id="ARBA00022692"/>
    </source>
</evidence>
<dbReference type="AlphaFoldDB" id="A0A0F9P4Y4"/>
<feature type="transmembrane region" description="Helical" evidence="5">
    <location>
        <begin position="6"/>
        <end position="29"/>
    </location>
</feature>
<evidence type="ECO:0000256" key="3">
    <source>
        <dbReference type="ARBA" id="ARBA00022989"/>
    </source>
</evidence>